<dbReference type="SUPFAM" id="SSF48371">
    <property type="entry name" value="ARM repeat"/>
    <property type="match status" value="1"/>
</dbReference>
<dbReference type="InterPro" id="IPR016024">
    <property type="entry name" value="ARM-type_fold"/>
</dbReference>
<reference evidence="1 2" key="1">
    <citation type="submission" date="2017-11" db="EMBL/GenBank/DDBJ databases">
        <title>De-novo sequencing of pomegranate (Punica granatum L.) genome.</title>
        <authorList>
            <person name="Akparov Z."/>
            <person name="Amiraslanov A."/>
            <person name="Hajiyeva S."/>
            <person name="Abbasov M."/>
            <person name="Kaur K."/>
            <person name="Hamwieh A."/>
            <person name="Solovyev V."/>
            <person name="Salamov A."/>
            <person name="Braich B."/>
            <person name="Kosarev P."/>
            <person name="Mahmoud A."/>
            <person name="Hajiyev E."/>
            <person name="Babayeva S."/>
            <person name="Izzatullayeva V."/>
            <person name="Mammadov A."/>
            <person name="Mammadov A."/>
            <person name="Sharifova S."/>
            <person name="Ojaghi J."/>
            <person name="Eynullazada K."/>
            <person name="Bayramov B."/>
            <person name="Abdulazimova A."/>
            <person name="Shahmuradov I."/>
        </authorList>
    </citation>
    <scope>NUCLEOTIDE SEQUENCE [LARGE SCALE GENOMIC DNA]</scope>
    <source>
        <strain evidence="2">cv. AG2017</strain>
        <tissue evidence="1">Leaf</tissue>
    </source>
</reference>
<protein>
    <submittedName>
        <fullName evidence="1">Uncharacterized protein</fullName>
    </submittedName>
</protein>
<dbReference type="Gene3D" id="1.25.40.180">
    <property type="match status" value="1"/>
</dbReference>
<dbReference type="GO" id="GO:0016281">
    <property type="term" value="C:eukaryotic translation initiation factor 4F complex"/>
    <property type="evidence" value="ECO:0007669"/>
    <property type="project" value="TreeGrafter"/>
</dbReference>
<dbReference type="AlphaFoldDB" id="A0A2I0I1U2"/>
<keyword evidence="2" id="KW-1185">Reference proteome</keyword>
<dbReference type="STRING" id="22663.A0A2I0I1U2"/>
<sequence>MSGNHKIGPAPGLVKAEVPWSARRGLIISEEERVLRTVRGILNKLTAKKFDVLKGQLIHSGITSAEILK</sequence>
<proteinExistence type="predicted"/>
<dbReference type="GO" id="GO:0003729">
    <property type="term" value="F:mRNA binding"/>
    <property type="evidence" value="ECO:0007669"/>
    <property type="project" value="TreeGrafter"/>
</dbReference>
<feature type="non-terminal residue" evidence="1">
    <location>
        <position position="69"/>
    </location>
</feature>
<accession>A0A2I0I1U2</accession>
<dbReference type="GO" id="GO:0003743">
    <property type="term" value="F:translation initiation factor activity"/>
    <property type="evidence" value="ECO:0007669"/>
    <property type="project" value="TreeGrafter"/>
</dbReference>
<dbReference type="Proteomes" id="UP000233551">
    <property type="component" value="Unassembled WGS sequence"/>
</dbReference>
<evidence type="ECO:0000313" key="1">
    <source>
        <dbReference type="EMBL" id="PKI37446.1"/>
    </source>
</evidence>
<gene>
    <name evidence="1" type="ORF">CRG98_042161</name>
</gene>
<comment type="caution">
    <text evidence="1">The sequence shown here is derived from an EMBL/GenBank/DDBJ whole genome shotgun (WGS) entry which is preliminary data.</text>
</comment>
<dbReference type="PANTHER" id="PTHR23253">
    <property type="entry name" value="EUKARYOTIC TRANSLATION INITIATION FACTOR 4 GAMMA"/>
    <property type="match status" value="1"/>
</dbReference>
<name>A0A2I0I1U2_PUNGR</name>
<organism evidence="1 2">
    <name type="scientific">Punica granatum</name>
    <name type="common">Pomegranate</name>
    <dbReference type="NCBI Taxonomy" id="22663"/>
    <lineage>
        <taxon>Eukaryota</taxon>
        <taxon>Viridiplantae</taxon>
        <taxon>Streptophyta</taxon>
        <taxon>Embryophyta</taxon>
        <taxon>Tracheophyta</taxon>
        <taxon>Spermatophyta</taxon>
        <taxon>Magnoliopsida</taxon>
        <taxon>eudicotyledons</taxon>
        <taxon>Gunneridae</taxon>
        <taxon>Pentapetalae</taxon>
        <taxon>rosids</taxon>
        <taxon>malvids</taxon>
        <taxon>Myrtales</taxon>
        <taxon>Lythraceae</taxon>
        <taxon>Punica</taxon>
    </lineage>
</organism>
<dbReference type="PANTHER" id="PTHR23253:SF53">
    <property type="entry name" value="EUKARYOTIC TRANSLATION INITIATION FACTOR ISOFORM 4G-1"/>
    <property type="match status" value="1"/>
</dbReference>
<dbReference type="EMBL" id="PGOL01004385">
    <property type="protein sequence ID" value="PKI37446.1"/>
    <property type="molecule type" value="Genomic_DNA"/>
</dbReference>
<evidence type="ECO:0000313" key="2">
    <source>
        <dbReference type="Proteomes" id="UP000233551"/>
    </source>
</evidence>